<proteinExistence type="predicted"/>
<name>A0ABX0FBB5_9BACL</name>
<dbReference type="PANTHER" id="PTHR43363:SF1">
    <property type="entry name" value="HYPOXANTHINE-GUANINE PHOSPHORIBOSYLTRANSFERASE"/>
    <property type="match status" value="1"/>
</dbReference>
<protein>
    <recommendedName>
        <fullName evidence="6">Phosphoribosyltransferase domain-containing protein</fullName>
    </recommendedName>
</protein>
<evidence type="ECO:0000256" key="2">
    <source>
        <dbReference type="ARBA" id="ARBA00022679"/>
    </source>
</evidence>
<evidence type="ECO:0000256" key="3">
    <source>
        <dbReference type="SAM" id="Phobius"/>
    </source>
</evidence>
<keyword evidence="2" id="KW-0808">Transferase</keyword>
<dbReference type="Gene3D" id="3.40.50.2020">
    <property type="match status" value="1"/>
</dbReference>
<comment type="caution">
    <text evidence="4">The sequence shown here is derived from an EMBL/GenBank/DDBJ whole genome shotgun (WGS) entry which is preliminary data.</text>
</comment>
<dbReference type="PANTHER" id="PTHR43363">
    <property type="entry name" value="HYPOXANTHINE PHOSPHORIBOSYLTRANSFERASE"/>
    <property type="match status" value="1"/>
</dbReference>
<reference evidence="4 5" key="1">
    <citation type="submission" date="2020-01" db="EMBL/GenBank/DDBJ databases">
        <title>Polyphasic characterisation and genomic insights into a novel alkali tolerant bacterium VR-M41.</title>
        <authorList>
            <person name="Vemuluri V.R."/>
        </authorList>
    </citation>
    <scope>NUCLEOTIDE SEQUENCE [LARGE SCALE GENOMIC DNA]</scope>
    <source>
        <strain evidence="4 5">VR-M41</strain>
    </source>
</reference>
<sequence>MSPFWSWCFAVLSVVGVGLTIYYGIKSTKLEKKRVRLDWAEVQACTTDLHRQLKKTFDPELILATDLRGATISNLILQNFDYPVPTFTGMTFLKDQQKSDIELKGYFQIPTHKWDVFLPENLFQFTSKRLLIVDDFAMSGDYLKKLKEVLIEKGFNKEDIKTLCIATTKVAIKSQKAPDYYWLESDDDDFYFPWGKAK</sequence>
<keyword evidence="5" id="KW-1185">Reference proteome</keyword>
<organism evidence="4 5">
    <name type="scientific">Saccharibacillus alkalitolerans</name>
    <dbReference type="NCBI Taxonomy" id="2705290"/>
    <lineage>
        <taxon>Bacteria</taxon>
        <taxon>Bacillati</taxon>
        <taxon>Bacillota</taxon>
        <taxon>Bacilli</taxon>
        <taxon>Bacillales</taxon>
        <taxon>Paenibacillaceae</taxon>
        <taxon>Saccharibacillus</taxon>
    </lineage>
</organism>
<feature type="transmembrane region" description="Helical" evidence="3">
    <location>
        <begin position="6"/>
        <end position="25"/>
    </location>
</feature>
<evidence type="ECO:0000313" key="5">
    <source>
        <dbReference type="Proteomes" id="UP000800303"/>
    </source>
</evidence>
<dbReference type="SUPFAM" id="SSF53271">
    <property type="entry name" value="PRTase-like"/>
    <property type="match status" value="1"/>
</dbReference>
<keyword evidence="3" id="KW-0472">Membrane</keyword>
<accession>A0ABX0FBB5</accession>
<dbReference type="EMBL" id="JAAFGS010000004">
    <property type="protein sequence ID" value="NGZ76526.1"/>
    <property type="molecule type" value="Genomic_DNA"/>
</dbReference>
<evidence type="ECO:0008006" key="6">
    <source>
        <dbReference type="Google" id="ProtNLM"/>
    </source>
</evidence>
<evidence type="ECO:0000313" key="4">
    <source>
        <dbReference type="EMBL" id="NGZ76526.1"/>
    </source>
</evidence>
<keyword evidence="3" id="KW-0812">Transmembrane</keyword>
<gene>
    <name evidence="4" type="ORF">GYN08_14455</name>
</gene>
<evidence type="ECO:0000256" key="1">
    <source>
        <dbReference type="ARBA" id="ARBA00022676"/>
    </source>
</evidence>
<keyword evidence="1" id="KW-0328">Glycosyltransferase</keyword>
<dbReference type="Proteomes" id="UP000800303">
    <property type="component" value="Unassembled WGS sequence"/>
</dbReference>
<dbReference type="RefSeq" id="WP_166275380.1">
    <property type="nucleotide sequence ID" value="NZ_JAAFGS010000004.1"/>
</dbReference>
<keyword evidence="3" id="KW-1133">Transmembrane helix</keyword>
<dbReference type="InterPro" id="IPR029057">
    <property type="entry name" value="PRTase-like"/>
</dbReference>